<evidence type="ECO:0000313" key="3">
    <source>
        <dbReference type="Proteomes" id="UP000198964"/>
    </source>
</evidence>
<reference evidence="2 3" key="1">
    <citation type="submission" date="2016-10" db="EMBL/GenBank/DDBJ databases">
        <authorList>
            <person name="de Groot N.N."/>
        </authorList>
    </citation>
    <scope>NUCLEOTIDE SEQUENCE [LARGE SCALE GENOMIC DNA]</scope>
    <source>
        <strain evidence="2 3">CGMCC 1.9156</strain>
    </source>
</reference>
<name>A0A1I2KVL2_9BACT</name>
<dbReference type="NCBIfam" id="TIGR04183">
    <property type="entry name" value="Por_Secre_tail"/>
    <property type="match status" value="1"/>
</dbReference>
<proteinExistence type="predicted"/>
<dbReference type="AlphaFoldDB" id="A0A1I2KVL2"/>
<evidence type="ECO:0000259" key="1">
    <source>
        <dbReference type="Pfam" id="PF18962"/>
    </source>
</evidence>
<sequence length="116" mass="13466">MKQFLLITIFLFIFSLNGKSAVQEVSQLDKMSYRIEKIYPNPAKNRLVVDLFSEEYLLVQFELIDILGNKVKQWKKVEVAPGLQKLSFNLEEFSAGIYLLKAQAGREVVVERIRKL</sequence>
<dbReference type="RefSeq" id="WP_093921287.1">
    <property type="nucleotide sequence ID" value="NZ_FONW01000013.1"/>
</dbReference>
<evidence type="ECO:0000313" key="2">
    <source>
        <dbReference type="EMBL" id="SFF69217.1"/>
    </source>
</evidence>
<organism evidence="2 3">
    <name type="scientific">Sunxiuqinia elliptica</name>
    <dbReference type="NCBI Taxonomy" id="655355"/>
    <lineage>
        <taxon>Bacteria</taxon>
        <taxon>Pseudomonadati</taxon>
        <taxon>Bacteroidota</taxon>
        <taxon>Bacteroidia</taxon>
        <taxon>Marinilabiliales</taxon>
        <taxon>Prolixibacteraceae</taxon>
        <taxon>Sunxiuqinia</taxon>
    </lineage>
</organism>
<accession>A0A1I2KVL2</accession>
<feature type="domain" description="Secretion system C-terminal sorting" evidence="1">
    <location>
        <begin position="38"/>
        <end position="112"/>
    </location>
</feature>
<keyword evidence="3" id="KW-1185">Reference proteome</keyword>
<dbReference type="Proteomes" id="UP000198964">
    <property type="component" value="Unassembled WGS sequence"/>
</dbReference>
<dbReference type="EMBL" id="FONW01000013">
    <property type="protein sequence ID" value="SFF69217.1"/>
    <property type="molecule type" value="Genomic_DNA"/>
</dbReference>
<gene>
    <name evidence="2" type="ORF">SAMN05216283_11328</name>
</gene>
<dbReference type="Pfam" id="PF18962">
    <property type="entry name" value="Por_Secre_tail"/>
    <property type="match status" value="1"/>
</dbReference>
<protein>
    <submittedName>
        <fullName evidence="2">Por secretion system C-terminal sorting domain-containing protein</fullName>
    </submittedName>
</protein>
<dbReference type="InterPro" id="IPR026444">
    <property type="entry name" value="Secre_tail"/>
</dbReference>